<proteinExistence type="predicted"/>
<dbReference type="Proteomes" id="UP000190837">
    <property type="component" value="Unassembled WGS sequence"/>
</dbReference>
<dbReference type="PROSITE" id="PS51257">
    <property type="entry name" value="PROKAR_LIPOPROTEIN"/>
    <property type="match status" value="1"/>
</dbReference>
<organism evidence="2 3">
    <name type="scientific">Cardiobacterium hominis</name>
    <dbReference type="NCBI Taxonomy" id="2718"/>
    <lineage>
        <taxon>Bacteria</taxon>
        <taxon>Pseudomonadati</taxon>
        <taxon>Pseudomonadota</taxon>
        <taxon>Gammaproteobacteria</taxon>
        <taxon>Cardiobacteriales</taxon>
        <taxon>Cardiobacteriaceae</taxon>
        <taxon>Cardiobacterium</taxon>
    </lineage>
</organism>
<evidence type="ECO:0000313" key="2">
    <source>
        <dbReference type="EMBL" id="SAY99279.1"/>
    </source>
</evidence>
<name>A0A1C3HPB3_9GAMM</name>
<evidence type="ECO:0000313" key="3">
    <source>
        <dbReference type="Proteomes" id="UP000190837"/>
    </source>
</evidence>
<protein>
    <submittedName>
        <fullName evidence="2">Myb domain-containing protein</fullName>
    </submittedName>
</protein>
<dbReference type="EMBL" id="FKLO01000051">
    <property type="protein sequence ID" value="SAY99279.1"/>
    <property type="molecule type" value="Genomic_DNA"/>
</dbReference>
<dbReference type="InterPro" id="IPR001677">
    <property type="entry name" value="TbpB_B_D"/>
</dbReference>
<dbReference type="Gene3D" id="2.40.160.90">
    <property type="match status" value="1"/>
</dbReference>
<gene>
    <name evidence="2" type="ORF">CHUV0807_1568</name>
</gene>
<dbReference type="Pfam" id="PF01298">
    <property type="entry name" value="TbpB_B_D"/>
    <property type="match status" value="1"/>
</dbReference>
<dbReference type="SUPFAM" id="SSF56925">
    <property type="entry name" value="OMPA-like"/>
    <property type="match status" value="1"/>
</dbReference>
<dbReference type="AlphaFoldDB" id="A0A1C3HPB3"/>
<evidence type="ECO:0000259" key="1">
    <source>
        <dbReference type="Pfam" id="PF01298"/>
    </source>
</evidence>
<dbReference type="InterPro" id="IPR011250">
    <property type="entry name" value="OMP/PagP_B-barrel"/>
</dbReference>
<reference evidence="3" key="1">
    <citation type="submission" date="2016-04" db="EMBL/GenBank/DDBJ databases">
        <authorList>
            <person name="Tagini F."/>
        </authorList>
    </citation>
    <scope>NUCLEOTIDE SEQUENCE [LARGE SCALE GENOMIC DNA]</scope>
    <source>
        <strain evidence="3">CHUV0807</strain>
    </source>
</reference>
<feature type="domain" description="Transferrin-binding protein B C-lobe/N-lobe beta-barrel" evidence="1">
    <location>
        <begin position="150"/>
        <end position="254"/>
    </location>
</feature>
<accession>A0A1C3HPB3</accession>
<dbReference type="RefSeq" id="WP_079540994.1">
    <property type="nucleotide sequence ID" value="NZ_FKLO01000051.1"/>
</dbReference>
<sequence length="255" mass="27874">MKKHAIGFIILNALLLTACGGDKDKNDDRLPYDPYRPQTDNNIDYSKAYHGTGYAVSSRSSINPRSAAQILNGNSLDTVRIDGNRLPARQVGIYTSGVPRLRANTPITVDGVSYKNFLISGEHYQNSRFGYITRDNTDYIFSQGALTQNMPSTGIARYDGEAIVGRNGHTDAADAKFIVGFGSRSLSGRIIPLRDSKVAFNEVNFNASIDGNSFYNNGLSVGTNGNFYGDNARELGGVFYDNNQELRGSFGATRR</sequence>